<feature type="coiled-coil region" evidence="1">
    <location>
        <begin position="286"/>
        <end position="320"/>
    </location>
</feature>
<name>A0A177WGJ1_BATDL</name>
<evidence type="ECO:0000313" key="2">
    <source>
        <dbReference type="EMBL" id="OAJ38804.1"/>
    </source>
</evidence>
<organism evidence="2 3">
    <name type="scientific">Batrachochytrium dendrobatidis (strain JEL423)</name>
    <dbReference type="NCBI Taxonomy" id="403673"/>
    <lineage>
        <taxon>Eukaryota</taxon>
        <taxon>Fungi</taxon>
        <taxon>Fungi incertae sedis</taxon>
        <taxon>Chytridiomycota</taxon>
        <taxon>Chytridiomycota incertae sedis</taxon>
        <taxon>Chytridiomycetes</taxon>
        <taxon>Rhizophydiales</taxon>
        <taxon>Rhizophydiales incertae sedis</taxon>
        <taxon>Batrachochytrium</taxon>
    </lineage>
</organism>
<dbReference type="Proteomes" id="UP000077115">
    <property type="component" value="Unassembled WGS sequence"/>
</dbReference>
<evidence type="ECO:0000313" key="3">
    <source>
        <dbReference type="Proteomes" id="UP000077115"/>
    </source>
</evidence>
<dbReference type="eggNOG" id="KOG2911">
    <property type="taxonomic scope" value="Eukaryota"/>
</dbReference>
<gene>
    <name evidence="2" type="ORF">BDEG_22708</name>
</gene>
<reference evidence="2 3" key="2">
    <citation type="submission" date="2016-05" db="EMBL/GenBank/DDBJ databases">
        <title>Lineage-specific infection strategies underlie the spectrum of fungal disease in amphibians.</title>
        <authorList>
            <person name="Cuomo C.A."/>
            <person name="Farrer R.A."/>
            <person name="James T."/>
            <person name="Longcore J."/>
            <person name="Birren B."/>
        </authorList>
    </citation>
    <scope>NUCLEOTIDE SEQUENCE [LARGE SCALE GENOMIC DNA]</scope>
    <source>
        <strain evidence="2 3">JEL423</strain>
    </source>
</reference>
<accession>A0A177WGJ1</accession>
<proteinExistence type="predicted"/>
<keyword evidence="1" id="KW-0175">Coiled coil</keyword>
<dbReference type="AlphaFoldDB" id="A0A177WGJ1"/>
<dbReference type="EMBL" id="DS022302">
    <property type="protein sequence ID" value="OAJ38804.1"/>
    <property type="molecule type" value="Genomic_DNA"/>
</dbReference>
<dbReference type="Pfam" id="PF25880">
    <property type="entry name" value="WHD_CHMP7_1st"/>
    <property type="match status" value="1"/>
</dbReference>
<evidence type="ECO:0000256" key="1">
    <source>
        <dbReference type="SAM" id="Coils"/>
    </source>
</evidence>
<dbReference type="OrthoDB" id="10250120at2759"/>
<sequence length="367" mass="41249">MQVNTDSRLALFLESLSEWSNYDQRSFLFADFPFERTQDNAVSYDSLLSFWSQLIKKTTELGLLSVVSFNESSLSSRNDPPLPSVFALLPLHLNHRFMYRSTTPLGLNTVLTSMVSDGSCVPLDQFMAISPRPLQDSFSAMKLVSGVGWALKSLLITPLKWSAEQLIGSSPILWLQTNRILIIIPLVQAAAQKVSAYLEKTVCYSIDRTMDMPSFRDLCDASGAFPKPISQFDAQILLQFLKQNHMAACESVENSNQDNQFLVIKMHLANIKHNNQLNISNIDKGIVSIMATIKKLTLQIKELELKLATFQQQAQLALSKNLRGKALSMIRQRKTLEKVHTQRMASLETLEGIMLKLRNSESESDAS</sequence>
<protein>
    <submittedName>
        <fullName evidence="2">Uncharacterized protein</fullName>
    </submittedName>
</protein>
<reference evidence="2 3" key="1">
    <citation type="submission" date="2006-10" db="EMBL/GenBank/DDBJ databases">
        <title>The Genome Sequence of Batrachochytrium dendrobatidis JEL423.</title>
        <authorList>
            <consortium name="The Broad Institute Genome Sequencing Platform"/>
            <person name="Birren B."/>
            <person name="Lander E."/>
            <person name="Galagan J."/>
            <person name="Cuomo C."/>
            <person name="Devon K."/>
            <person name="Jaffe D."/>
            <person name="Butler J."/>
            <person name="Alvarez P."/>
            <person name="Gnerre S."/>
            <person name="Grabherr M."/>
            <person name="Kleber M."/>
            <person name="Mauceli E."/>
            <person name="Brockman W."/>
            <person name="Young S."/>
            <person name="LaButti K."/>
            <person name="Sykes S."/>
            <person name="DeCaprio D."/>
            <person name="Crawford M."/>
            <person name="Koehrsen M."/>
            <person name="Engels R."/>
            <person name="Montgomery P."/>
            <person name="Pearson M."/>
            <person name="Howarth C."/>
            <person name="Larson L."/>
            <person name="White J."/>
            <person name="O'Leary S."/>
            <person name="Kodira C."/>
            <person name="Zeng Q."/>
            <person name="Yandava C."/>
            <person name="Alvarado L."/>
            <person name="Longcore J."/>
            <person name="James T."/>
        </authorList>
    </citation>
    <scope>NUCLEOTIDE SEQUENCE [LARGE SCALE GENOMIC DNA]</scope>
    <source>
        <strain evidence="2 3">JEL423</strain>
    </source>
</reference>
<dbReference type="STRING" id="403673.A0A177WGJ1"/>
<dbReference type="VEuPathDB" id="FungiDB:BDEG_22708"/>